<evidence type="ECO:0000313" key="9">
    <source>
        <dbReference type="Proteomes" id="UP000034873"/>
    </source>
</evidence>
<evidence type="ECO:0000256" key="3">
    <source>
        <dbReference type="ARBA" id="ARBA00023015"/>
    </source>
</evidence>
<sequence>MNKKILIIEDEADIRDLYCEFLKANKFDVVAVEDGQMGLDLAARGEWDLILLDIMLPKVDGLELLRVIKSNGVASNIPVILLTNLEKDEILEKCLELGAKKYLVKSGITPQDLLEAVNSVLSDKTLA</sequence>
<evidence type="ECO:0000256" key="1">
    <source>
        <dbReference type="ARBA" id="ARBA00022553"/>
    </source>
</evidence>
<dbReference type="SUPFAM" id="SSF52172">
    <property type="entry name" value="CheY-like"/>
    <property type="match status" value="1"/>
</dbReference>
<dbReference type="SMART" id="SM00448">
    <property type="entry name" value="REC"/>
    <property type="match status" value="1"/>
</dbReference>
<keyword evidence="4" id="KW-0238">DNA-binding</keyword>
<dbReference type="PANTHER" id="PTHR44591:SF3">
    <property type="entry name" value="RESPONSE REGULATORY DOMAIN-CONTAINING PROTEIN"/>
    <property type="match status" value="1"/>
</dbReference>
<evidence type="ECO:0000256" key="5">
    <source>
        <dbReference type="ARBA" id="ARBA00023163"/>
    </source>
</evidence>
<reference evidence="8 9" key="1">
    <citation type="journal article" date="2015" name="Nature">
        <title>rRNA introns, odd ribosomes, and small enigmatic genomes across a large radiation of phyla.</title>
        <authorList>
            <person name="Brown C.T."/>
            <person name="Hug L.A."/>
            <person name="Thomas B.C."/>
            <person name="Sharon I."/>
            <person name="Castelle C.J."/>
            <person name="Singh A."/>
            <person name="Wilkins M.J."/>
            <person name="Williams K.H."/>
            <person name="Banfield J.F."/>
        </authorList>
    </citation>
    <scope>NUCLEOTIDE SEQUENCE [LARGE SCALE GENOMIC DNA]</scope>
</reference>
<feature type="modified residue" description="4-aspartylphosphate" evidence="6">
    <location>
        <position position="53"/>
    </location>
</feature>
<dbReference type="PANTHER" id="PTHR44591">
    <property type="entry name" value="STRESS RESPONSE REGULATOR PROTEIN 1"/>
    <property type="match status" value="1"/>
</dbReference>
<dbReference type="AlphaFoldDB" id="A0A0G1QXL7"/>
<dbReference type="EMBL" id="LCNH01000031">
    <property type="protein sequence ID" value="KKU49627.1"/>
    <property type="molecule type" value="Genomic_DNA"/>
</dbReference>
<accession>A0A0G1QXL7</accession>
<dbReference type="Pfam" id="PF00072">
    <property type="entry name" value="Response_reg"/>
    <property type="match status" value="1"/>
</dbReference>
<dbReference type="GO" id="GO:0000160">
    <property type="term" value="P:phosphorelay signal transduction system"/>
    <property type="evidence" value="ECO:0007669"/>
    <property type="project" value="UniProtKB-KW"/>
</dbReference>
<keyword evidence="2" id="KW-0902">Two-component regulatory system</keyword>
<dbReference type="STRING" id="1619122.UX73_C0031G0004"/>
<dbReference type="InterPro" id="IPR050595">
    <property type="entry name" value="Bact_response_regulator"/>
</dbReference>
<keyword evidence="5" id="KW-0804">Transcription</keyword>
<evidence type="ECO:0000259" key="7">
    <source>
        <dbReference type="PROSITE" id="PS50110"/>
    </source>
</evidence>
<name>A0A0G1QXL7_UNCKA</name>
<organism evidence="8 9">
    <name type="scientific">candidate division WWE3 bacterium GW2011_GWC1_47_10</name>
    <dbReference type="NCBI Taxonomy" id="1619122"/>
    <lineage>
        <taxon>Bacteria</taxon>
        <taxon>Katanobacteria</taxon>
    </lineage>
</organism>
<keyword evidence="1 6" id="KW-0597">Phosphoprotein</keyword>
<proteinExistence type="predicted"/>
<dbReference type="InterPro" id="IPR001789">
    <property type="entry name" value="Sig_transdc_resp-reg_receiver"/>
</dbReference>
<gene>
    <name evidence="8" type="ORF">UX73_C0031G0004</name>
</gene>
<dbReference type="InterPro" id="IPR011006">
    <property type="entry name" value="CheY-like_superfamily"/>
</dbReference>
<dbReference type="Gene3D" id="3.40.50.2300">
    <property type="match status" value="1"/>
</dbReference>
<protein>
    <submittedName>
        <fullName evidence="8">Two component transcriptional regulator, winged helix family</fullName>
    </submittedName>
</protein>
<dbReference type="CDD" id="cd17574">
    <property type="entry name" value="REC_OmpR"/>
    <property type="match status" value="1"/>
</dbReference>
<evidence type="ECO:0000256" key="2">
    <source>
        <dbReference type="ARBA" id="ARBA00023012"/>
    </source>
</evidence>
<dbReference type="PROSITE" id="PS50110">
    <property type="entry name" value="RESPONSE_REGULATORY"/>
    <property type="match status" value="1"/>
</dbReference>
<comment type="caution">
    <text evidence="8">The sequence shown here is derived from an EMBL/GenBank/DDBJ whole genome shotgun (WGS) entry which is preliminary data.</text>
</comment>
<feature type="domain" description="Response regulatory" evidence="7">
    <location>
        <begin position="4"/>
        <end position="120"/>
    </location>
</feature>
<evidence type="ECO:0000256" key="6">
    <source>
        <dbReference type="PROSITE-ProRule" id="PRU00169"/>
    </source>
</evidence>
<evidence type="ECO:0000313" key="8">
    <source>
        <dbReference type="EMBL" id="KKU49627.1"/>
    </source>
</evidence>
<dbReference type="Proteomes" id="UP000034873">
    <property type="component" value="Unassembled WGS sequence"/>
</dbReference>
<evidence type="ECO:0000256" key="4">
    <source>
        <dbReference type="ARBA" id="ARBA00023125"/>
    </source>
</evidence>
<dbReference type="PATRIC" id="fig|1619122.3.peg.522"/>
<dbReference type="GO" id="GO:0003677">
    <property type="term" value="F:DNA binding"/>
    <property type="evidence" value="ECO:0007669"/>
    <property type="project" value="UniProtKB-KW"/>
</dbReference>
<keyword evidence="3" id="KW-0805">Transcription regulation</keyword>
<dbReference type="FunFam" id="3.40.50.2300:FF:000001">
    <property type="entry name" value="DNA-binding response regulator PhoB"/>
    <property type="match status" value="1"/>
</dbReference>